<dbReference type="InterPro" id="IPR046538">
    <property type="entry name" value="DUF6603"/>
</dbReference>
<dbReference type="Proteomes" id="UP000321204">
    <property type="component" value="Chromosome"/>
</dbReference>
<protein>
    <recommendedName>
        <fullName evidence="1">DUF6603 domain-containing protein</fullName>
    </recommendedName>
</protein>
<evidence type="ECO:0000313" key="3">
    <source>
        <dbReference type="Proteomes" id="UP000321204"/>
    </source>
</evidence>
<dbReference type="EMBL" id="CP042433">
    <property type="protein sequence ID" value="QEC56282.1"/>
    <property type="molecule type" value="Genomic_DNA"/>
</dbReference>
<gene>
    <name evidence="2" type="ORF">FSB75_10385</name>
</gene>
<feature type="domain" description="DUF6603" evidence="1">
    <location>
        <begin position="428"/>
        <end position="989"/>
    </location>
</feature>
<name>A0A5B8UIN5_9BACT</name>
<keyword evidence="3" id="KW-1185">Reference proteome</keyword>
<dbReference type="KEGG" id="fgg:FSB75_10385"/>
<dbReference type="AlphaFoldDB" id="A0A5B8UIN5"/>
<proteinExistence type="predicted"/>
<organism evidence="2 3">
    <name type="scientific">Flavisolibacter ginsenosidimutans</name>
    <dbReference type="NCBI Taxonomy" id="661481"/>
    <lineage>
        <taxon>Bacteria</taxon>
        <taxon>Pseudomonadati</taxon>
        <taxon>Bacteroidota</taxon>
        <taxon>Chitinophagia</taxon>
        <taxon>Chitinophagales</taxon>
        <taxon>Chitinophagaceae</taxon>
        <taxon>Flavisolibacter</taxon>
    </lineage>
</organism>
<dbReference type="OrthoDB" id="535891at2"/>
<evidence type="ECO:0000259" key="1">
    <source>
        <dbReference type="Pfam" id="PF20248"/>
    </source>
</evidence>
<dbReference type="RefSeq" id="WP_146786683.1">
    <property type="nucleotide sequence ID" value="NZ_BAABIO010000001.1"/>
</dbReference>
<dbReference type="Pfam" id="PF20248">
    <property type="entry name" value="DUF6603"/>
    <property type="match status" value="1"/>
</dbReference>
<reference evidence="2 3" key="1">
    <citation type="journal article" date="2015" name="Int. J. Syst. Evol. Microbiol.">
        <title>Flavisolibacter ginsenosidimutans sp. nov., with ginsenoside-converting activity isolated from soil used for cultivating ginseng.</title>
        <authorList>
            <person name="Zhao Y."/>
            <person name="Liu Q."/>
            <person name="Kang M.S."/>
            <person name="Jin F."/>
            <person name="Yu H."/>
            <person name="Im W.T."/>
        </authorList>
    </citation>
    <scope>NUCLEOTIDE SEQUENCE [LARGE SCALE GENOMIC DNA]</scope>
    <source>
        <strain evidence="2 3">Gsoil 636</strain>
    </source>
</reference>
<accession>A0A5B8UIN5</accession>
<sequence length="1134" mass="121437">MPDAAGTLETLALELGKALEPLPEILRPDMFARLGLPLPSAIVGNGGIATKLLEAAAKAGELPPKITALATAVAGGNELSIISDGAQLIAIISQLVVKFEELGSALNSAANSLPPADKAVFQQLAAQLPVRILEYSLVGYLAERLPNLTTTLNLLGIVDKEVKVPATLETGTSLPVVIPRRFYIDRLPQLLSNPVDYFKQVYKLGLPGFTGQELMEKVQGLLAQIGFPAELYIVGGQLTLEAYIFKIQTDTSTNPPGLKFEINVNGAQDFDRDYPFSDLWKGTVHVHAAFAAGISGTLRPPFELALKPPSGNLVLDLLLGIKAAKSSNEPLNILSLTKGAKLQAKSISGSVGVNINLGTAGGSVLPAIQIGIEEGKLIIDFSEGDGFIQKMLSGVHVQADFGLLGAWNPKDGLRLQGSGGVEVFIPIHLDLVIVQINGLYFKIAFSTEAPLKLGLGAQITTNLGPLKAVVDGIGTNIPITFPSNGKGRLGLADIDFKFQPPKGVGLSLDTGVIKGGGFLSIDVDKGEYIGVLELSFQGFIDLKAIGIINTKMPDGSTGFALLILITAEFTPIQLGFGFTLNGVGGLLAVNRSTDLDALRTGVRTGAISSILFPQDIVANVTRIISDLKAIFPIVEGHFIIAPMAKIGWGTPTLISLELGIIIDIPTPQLVILGVLRCVLPTEDAAILKLQVNFAGGINFDKGLLWFDASLFDSRLLVFTLTGDMALRIGWGDEKVFIVSVGGFHPAFHEIPKDLTGMKRLSISLLSGDNPRITVATYFAITSNTVQSGARAELYAEACGFNVFGYIGYDLLVQFNPFYFIADISAGLALRSGDDEIAGIHVHCQLSGPTPWHAVGDGSLEILFFSISVGFDVTWGEDAPSQPDELEDVLADVVNALNDDRNWKATLPPNTNTNVTIKKIELPPDQLIIHPFTLLSVSQKIVPLEMEINKFGNKKPKADTKFTLTNSEGGTPVYVNEEFAVANYVKLSDSEKLSRKSFEQMKSGLQFQTTNDILHGVELHKDVTYELSYVHRKKNLVIRLRIFKLLSAAFNVLVKGSAVHKNAFAVSRKAPTNPPAKVAVTTPAFSVVNVSDLALAGTNTFAASEAEAYAIHDELVRKNPSLKNQIQVVSQFELN</sequence>
<evidence type="ECO:0000313" key="2">
    <source>
        <dbReference type="EMBL" id="QEC56282.1"/>
    </source>
</evidence>